<proteinExistence type="predicted"/>
<dbReference type="STRING" id="169435.ERS852551_00514"/>
<evidence type="ECO:0000256" key="2">
    <source>
        <dbReference type="SAM" id="Phobius"/>
    </source>
</evidence>
<feature type="domain" description="DUF4015" evidence="3">
    <location>
        <begin position="173"/>
        <end position="491"/>
    </location>
</feature>
<protein>
    <recommendedName>
        <fullName evidence="3">DUF4015 domain-containing protein</fullName>
    </recommendedName>
</protein>
<name>B0P6D3_9FIRM</name>
<feature type="compositionally biased region" description="Low complexity" evidence="1">
    <location>
        <begin position="154"/>
        <end position="163"/>
    </location>
</feature>
<dbReference type="HOGENOM" id="CLU_030168_3_0_9"/>
<organism evidence="4 5">
    <name type="scientific">Anaerotruncus colihominis DSM 17241</name>
    <dbReference type="NCBI Taxonomy" id="445972"/>
    <lineage>
        <taxon>Bacteria</taxon>
        <taxon>Bacillati</taxon>
        <taxon>Bacillota</taxon>
        <taxon>Clostridia</taxon>
        <taxon>Eubacteriales</taxon>
        <taxon>Oscillospiraceae</taxon>
        <taxon>Anaerotruncus</taxon>
    </lineage>
</organism>
<feature type="region of interest" description="Disordered" evidence="1">
    <location>
        <begin position="138"/>
        <end position="163"/>
    </location>
</feature>
<reference evidence="4" key="2">
    <citation type="submission" date="2013-09" db="EMBL/GenBank/DDBJ databases">
        <title>Draft genome sequence of Anaerotruncus colihominis(DSM 17241).</title>
        <authorList>
            <person name="Sudarsanam P."/>
            <person name="Ley R."/>
            <person name="Guruge J."/>
            <person name="Turnbaugh P.J."/>
            <person name="Mahowald M."/>
            <person name="Liep D."/>
            <person name="Gordon J."/>
        </authorList>
    </citation>
    <scope>NUCLEOTIDE SEQUENCE</scope>
    <source>
        <strain evidence="4">DSM 17241</strain>
    </source>
</reference>
<dbReference type="eggNOG" id="COG1306">
    <property type="taxonomic scope" value="Bacteria"/>
</dbReference>
<keyword evidence="5" id="KW-1185">Reference proteome</keyword>
<comment type="caution">
    <text evidence="4">The sequence shown here is derived from an EMBL/GenBank/DDBJ whole genome shotgun (WGS) entry which is preliminary data.</text>
</comment>
<dbReference type="InterPro" id="IPR025275">
    <property type="entry name" value="DUF4015"/>
</dbReference>
<dbReference type="EMBL" id="ABGD02000005">
    <property type="protein sequence ID" value="EDS12758.1"/>
    <property type="molecule type" value="Genomic_DNA"/>
</dbReference>
<evidence type="ECO:0000313" key="5">
    <source>
        <dbReference type="Proteomes" id="UP000003803"/>
    </source>
</evidence>
<feature type="transmembrane region" description="Helical" evidence="2">
    <location>
        <begin position="100"/>
        <end position="121"/>
    </location>
</feature>
<dbReference type="Pfam" id="PF13200">
    <property type="entry name" value="DUF4015"/>
    <property type="match status" value="1"/>
</dbReference>
<keyword evidence="2" id="KW-0472">Membrane</keyword>
<evidence type="ECO:0000259" key="3">
    <source>
        <dbReference type="Pfam" id="PF13200"/>
    </source>
</evidence>
<dbReference type="AlphaFoldDB" id="B0P6D3"/>
<accession>B0P6D3</accession>
<sequence length="494" mass="52873">MYPWPEDGGQAKGFVPGQCKFSQAGCRPAGKFNTKRGKRPAWTAPGGCEYGFLKAPKGASLHVPAVCSGVKDGGETMAKNYKIKRYNHIYRGKRPLRARLLRWAATIAVVATFAFIGWNAYGPIRDYFAGTLLATDDGSPPGAPEESAPVSSSQAPAEPEQPAAPALPAELHAVYLPVSILLDETRLDSMLDELSRTDTNAVLFDLKDTNGTVLYRSQLELVAQAEAQTQNPYDLGRLCEKLAEKNLVPIGRLNAFRDPTAANRIPEACVKYMNTDTTWLDNAPESGGKPWLNPYSELAQAYITDIAAESVSMGVRRVMLDNVSFPTGYGLELATYGPNASGKTRSDALAEFIDAADARVEALGGEVSVYITGLAALGANNTYYGSNPLALANENVTIGVMPAQFGDAFTLESFTLDAPVLDPGGTVDSLLKFIAPDLSGKQVTAMVQAYPADYTLTNNKMYTAEDIKAQIGAAASNNVGSYIIYHPDGAYPAL</sequence>
<reference evidence="4" key="1">
    <citation type="submission" date="2007-11" db="EMBL/GenBank/DDBJ databases">
        <authorList>
            <person name="Fulton L."/>
            <person name="Clifton S."/>
            <person name="Fulton B."/>
            <person name="Xu J."/>
            <person name="Minx P."/>
            <person name="Pepin K.H."/>
            <person name="Johnson M."/>
            <person name="Thiruvilangam P."/>
            <person name="Bhonagiri V."/>
            <person name="Nash W.E."/>
            <person name="Mardis E.R."/>
            <person name="Wilson R.K."/>
        </authorList>
    </citation>
    <scope>NUCLEOTIDE SEQUENCE [LARGE SCALE GENOMIC DNA]</scope>
    <source>
        <strain evidence="4">DSM 17241</strain>
    </source>
</reference>
<evidence type="ECO:0000313" key="4">
    <source>
        <dbReference type="EMBL" id="EDS12758.1"/>
    </source>
</evidence>
<keyword evidence="2" id="KW-1133">Transmembrane helix</keyword>
<gene>
    <name evidence="4" type="ORF">ANACOL_00309</name>
</gene>
<keyword evidence="2" id="KW-0812">Transmembrane</keyword>
<evidence type="ECO:0000256" key="1">
    <source>
        <dbReference type="SAM" id="MobiDB-lite"/>
    </source>
</evidence>
<dbReference type="Proteomes" id="UP000003803">
    <property type="component" value="Unassembled WGS sequence"/>
</dbReference>